<dbReference type="GO" id="GO:0005829">
    <property type="term" value="C:cytosol"/>
    <property type="evidence" value="ECO:0007669"/>
    <property type="project" value="TreeGrafter"/>
</dbReference>
<proteinExistence type="inferred from homology"/>
<evidence type="ECO:0000313" key="4">
    <source>
        <dbReference type="Proteomes" id="UP000835052"/>
    </source>
</evidence>
<dbReference type="PANTHER" id="PTHR21021">
    <property type="entry name" value="GAF/PUTATIVE CYTOSKELETAL PROTEIN"/>
    <property type="match status" value="1"/>
</dbReference>
<sequence length="280" mass="32689">MQTPFPRTAQEVLAHARSAAKKQERFVQGGFTFENFSHHILDSLCRHTDADSEASCSKCTFERELELPELPEMVFPKNVLRITFPNGVSAIEFRALDALKMVCPNKLPDVQVGPSLVWQEARKDRLQMITESHHPYDWTFTTHYNGTLIDCHTEETDERIDMERLKQRDEIKFFAETTLFEDELADHGTAELSAKLRVMDKNYFFLLLRFYMRVDGVLVRVCDTRIVGDSHKDYVIREWQLREAKFSDLPFARHEDLNNVNLAWQHLPVVKSFNEKIVPN</sequence>
<dbReference type="PANTHER" id="PTHR21021:SF16">
    <property type="entry name" value="TIP41-LIKE PROTEIN"/>
    <property type="match status" value="1"/>
</dbReference>
<reference evidence="3" key="1">
    <citation type="submission" date="2020-10" db="EMBL/GenBank/DDBJ databases">
        <authorList>
            <person name="Kikuchi T."/>
        </authorList>
    </citation>
    <scope>NUCLEOTIDE SEQUENCE</scope>
    <source>
        <strain evidence="3">NKZ352</strain>
    </source>
</reference>
<evidence type="ECO:0000256" key="1">
    <source>
        <dbReference type="ARBA" id="ARBA00006658"/>
    </source>
</evidence>
<organism evidence="3 4">
    <name type="scientific">Caenorhabditis auriculariae</name>
    <dbReference type="NCBI Taxonomy" id="2777116"/>
    <lineage>
        <taxon>Eukaryota</taxon>
        <taxon>Metazoa</taxon>
        <taxon>Ecdysozoa</taxon>
        <taxon>Nematoda</taxon>
        <taxon>Chromadorea</taxon>
        <taxon>Rhabditida</taxon>
        <taxon>Rhabditina</taxon>
        <taxon>Rhabditomorpha</taxon>
        <taxon>Rhabditoidea</taxon>
        <taxon>Rhabditidae</taxon>
        <taxon>Peloderinae</taxon>
        <taxon>Caenorhabditis</taxon>
    </lineage>
</organism>
<protein>
    <recommendedName>
        <fullName evidence="2">TIP41-like protein</fullName>
    </recommendedName>
</protein>
<evidence type="ECO:0000256" key="2">
    <source>
        <dbReference type="ARBA" id="ARBA00018951"/>
    </source>
</evidence>
<dbReference type="EMBL" id="CAJGYM010000030">
    <property type="protein sequence ID" value="CAD6192926.1"/>
    <property type="molecule type" value="Genomic_DNA"/>
</dbReference>
<dbReference type="InterPro" id="IPR051330">
    <property type="entry name" value="Phosphatase_reg/MetRdx"/>
</dbReference>
<comment type="caution">
    <text evidence="3">The sequence shown here is derived from an EMBL/GenBank/DDBJ whole genome shotgun (WGS) entry which is preliminary data.</text>
</comment>
<accession>A0A8S1H8W0</accession>
<keyword evidence="4" id="KW-1185">Reference proteome</keyword>
<evidence type="ECO:0000313" key="3">
    <source>
        <dbReference type="EMBL" id="CAD6192926.1"/>
    </source>
</evidence>
<dbReference type="Proteomes" id="UP000835052">
    <property type="component" value="Unassembled WGS sequence"/>
</dbReference>
<dbReference type="GO" id="GO:0031929">
    <property type="term" value="P:TOR signaling"/>
    <property type="evidence" value="ECO:0007669"/>
    <property type="project" value="TreeGrafter"/>
</dbReference>
<comment type="similarity">
    <text evidence="1">Belongs to the TIP41 family.</text>
</comment>
<dbReference type="InterPro" id="IPR007303">
    <property type="entry name" value="TIP41-like"/>
</dbReference>
<gene>
    <name evidence="3" type="ORF">CAUJ_LOCUS8845</name>
</gene>
<dbReference type="AlphaFoldDB" id="A0A8S1H8W0"/>
<name>A0A8S1H8W0_9PELO</name>
<dbReference type="OrthoDB" id="10253878at2759"/>
<dbReference type="Pfam" id="PF04176">
    <property type="entry name" value="TIP41"/>
    <property type="match status" value="1"/>
</dbReference>